<feature type="domain" description="Domain of unknown function DB" evidence="2">
    <location>
        <begin position="105"/>
        <end position="202"/>
    </location>
</feature>
<evidence type="ECO:0000313" key="3">
    <source>
        <dbReference type="EMBL" id="CAJ0582761.1"/>
    </source>
</evidence>
<dbReference type="PANTHER" id="PTHR46705:SF2">
    <property type="entry name" value="DOMAIN OF UNKNOWN FUNCTION DB DOMAIN-CONTAINING PROTEIN"/>
    <property type="match status" value="1"/>
</dbReference>
<evidence type="ECO:0000313" key="4">
    <source>
        <dbReference type="Proteomes" id="UP001177023"/>
    </source>
</evidence>
<proteinExistence type="predicted"/>
<dbReference type="EMBL" id="CATQJA010002664">
    <property type="protein sequence ID" value="CAJ0582761.1"/>
    <property type="molecule type" value="Genomic_DNA"/>
</dbReference>
<sequence>MLCRWLPATISISLITLAHTCLPALPVCPPGLECTPAPPAACLLGSCAKQQQLQSNPCGAGCSSYEICTQKGCTRRKAAHGVKTFQQHPVVTSSPLNPDARFLTCCQSLAVGDACMPTCTFDGFNKPEISAIFLMSSQCPSTGLAPIFHCAALGHNHTSCCLASNIHPDCLHFCDQEFFNFEEVDVRHLKCLSQFDTIRSCFYNHAIRDYYRQDLVV</sequence>
<evidence type="ECO:0000256" key="1">
    <source>
        <dbReference type="SAM" id="SignalP"/>
    </source>
</evidence>
<gene>
    <name evidence="3" type="ORF">MSPICULIGERA_LOCUS20891</name>
</gene>
<keyword evidence="4" id="KW-1185">Reference proteome</keyword>
<reference evidence="3" key="1">
    <citation type="submission" date="2023-06" db="EMBL/GenBank/DDBJ databases">
        <authorList>
            <person name="Delattre M."/>
        </authorList>
    </citation>
    <scope>NUCLEOTIDE SEQUENCE</scope>
    <source>
        <strain evidence="3">AF72</strain>
    </source>
</reference>
<evidence type="ECO:0000259" key="2">
    <source>
        <dbReference type="Pfam" id="PF01682"/>
    </source>
</evidence>
<keyword evidence="1" id="KW-0732">Signal</keyword>
<dbReference type="PANTHER" id="PTHR46705">
    <property type="entry name" value="PROTEIN CBG09805"/>
    <property type="match status" value="1"/>
</dbReference>
<dbReference type="AlphaFoldDB" id="A0AA36D9V0"/>
<name>A0AA36D9V0_9BILA</name>
<dbReference type="Proteomes" id="UP001177023">
    <property type="component" value="Unassembled WGS sequence"/>
</dbReference>
<comment type="caution">
    <text evidence="3">The sequence shown here is derived from an EMBL/GenBank/DDBJ whole genome shotgun (WGS) entry which is preliminary data.</text>
</comment>
<dbReference type="InterPro" id="IPR002602">
    <property type="entry name" value="DB"/>
</dbReference>
<feature type="non-terminal residue" evidence="3">
    <location>
        <position position="1"/>
    </location>
</feature>
<feature type="chain" id="PRO_5041227748" description="Domain of unknown function DB domain-containing protein" evidence="1">
    <location>
        <begin position="21"/>
        <end position="217"/>
    </location>
</feature>
<dbReference type="Pfam" id="PF01682">
    <property type="entry name" value="DB"/>
    <property type="match status" value="1"/>
</dbReference>
<feature type="signal peptide" evidence="1">
    <location>
        <begin position="1"/>
        <end position="20"/>
    </location>
</feature>
<accession>A0AA36D9V0</accession>
<organism evidence="3 4">
    <name type="scientific">Mesorhabditis spiculigera</name>
    <dbReference type="NCBI Taxonomy" id="96644"/>
    <lineage>
        <taxon>Eukaryota</taxon>
        <taxon>Metazoa</taxon>
        <taxon>Ecdysozoa</taxon>
        <taxon>Nematoda</taxon>
        <taxon>Chromadorea</taxon>
        <taxon>Rhabditida</taxon>
        <taxon>Rhabditina</taxon>
        <taxon>Rhabditomorpha</taxon>
        <taxon>Rhabditoidea</taxon>
        <taxon>Rhabditidae</taxon>
        <taxon>Mesorhabditinae</taxon>
        <taxon>Mesorhabditis</taxon>
    </lineage>
</organism>
<protein>
    <recommendedName>
        <fullName evidence="2">Domain of unknown function DB domain-containing protein</fullName>
    </recommendedName>
</protein>